<keyword evidence="2" id="KW-1185">Reference proteome</keyword>
<evidence type="ECO:0000313" key="1">
    <source>
        <dbReference type="EMBL" id="KAJ5299222.1"/>
    </source>
</evidence>
<evidence type="ECO:0000313" key="2">
    <source>
        <dbReference type="Proteomes" id="UP001147746"/>
    </source>
</evidence>
<reference evidence="1" key="2">
    <citation type="journal article" date="2023" name="IMA Fungus">
        <title>Comparative genomic study of the Penicillium genus elucidates a diverse pangenome and 15 lateral gene transfer events.</title>
        <authorList>
            <person name="Petersen C."/>
            <person name="Sorensen T."/>
            <person name="Nielsen M.R."/>
            <person name="Sondergaard T.E."/>
            <person name="Sorensen J.L."/>
            <person name="Fitzpatrick D.A."/>
            <person name="Frisvad J.C."/>
            <person name="Nielsen K.L."/>
        </authorList>
    </citation>
    <scope>NUCLEOTIDE SEQUENCE</scope>
    <source>
        <strain evidence="1">IBT 21472</strain>
    </source>
</reference>
<dbReference type="Proteomes" id="UP001147746">
    <property type="component" value="Unassembled WGS sequence"/>
</dbReference>
<comment type="caution">
    <text evidence="1">The sequence shown here is derived from an EMBL/GenBank/DDBJ whole genome shotgun (WGS) entry which is preliminary data.</text>
</comment>
<proteinExistence type="predicted"/>
<accession>A0A9W9TYV9</accession>
<dbReference type="AlphaFoldDB" id="A0A9W9TYV9"/>
<reference evidence="1" key="1">
    <citation type="submission" date="2022-12" db="EMBL/GenBank/DDBJ databases">
        <authorList>
            <person name="Petersen C."/>
        </authorList>
    </citation>
    <scope>NUCLEOTIDE SEQUENCE</scope>
    <source>
        <strain evidence="1">IBT 21472</strain>
    </source>
</reference>
<gene>
    <name evidence="1" type="ORF">N7476_010779</name>
</gene>
<name>A0A9W9TYV9_9EURO</name>
<sequence>MKRWNCLIYVSSQADFDATWVAFQTRYEAPVFADISTYILKEWIDSCPKNFLRFYTDQYLYRGEAAISRTEASHWLLKQDLYVSTNDILAVLDNFKLMIDRQYANNKF</sequence>
<protein>
    <submittedName>
        <fullName evidence="1">Uncharacterized protein</fullName>
    </submittedName>
</protein>
<dbReference type="EMBL" id="JAPZBO010000010">
    <property type="protein sequence ID" value="KAJ5299222.1"/>
    <property type="molecule type" value="Genomic_DNA"/>
</dbReference>
<organism evidence="1 2">
    <name type="scientific">Penicillium atrosanguineum</name>
    <dbReference type="NCBI Taxonomy" id="1132637"/>
    <lineage>
        <taxon>Eukaryota</taxon>
        <taxon>Fungi</taxon>
        <taxon>Dikarya</taxon>
        <taxon>Ascomycota</taxon>
        <taxon>Pezizomycotina</taxon>
        <taxon>Eurotiomycetes</taxon>
        <taxon>Eurotiomycetidae</taxon>
        <taxon>Eurotiales</taxon>
        <taxon>Aspergillaceae</taxon>
        <taxon>Penicillium</taxon>
    </lineage>
</organism>